<organism evidence="1 2">
    <name type="scientific">Macroventuria anomochaeta</name>
    <dbReference type="NCBI Taxonomy" id="301207"/>
    <lineage>
        <taxon>Eukaryota</taxon>
        <taxon>Fungi</taxon>
        <taxon>Dikarya</taxon>
        <taxon>Ascomycota</taxon>
        <taxon>Pezizomycotina</taxon>
        <taxon>Dothideomycetes</taxon>
        <taxon>Pleosporomycetidae</taxon>
        <taxon>Pleosporales</taxon>
        <taxon>Pleosporineae</taxon>
        <taxon>Didymellaceae</taxon>
        <taxon>Macroventuria</taxon>
    </lineage>
</organism>
<gene>
    <name evidence="1" type="ORF">BU25DRAFT_160890</name>
</gene>
<accession>A0ACB6RTE2</accession>
<comment type="caution">
    <text evidence="1">The sequence shown here is derived from an EMBL/GenBank/DDBJ whole genome shotgun (WGS) entry which is preliminary data.</text>
</comment>
<name>A0ACB6RTE2_9PLEO</name>
<evidence type="ECO:0000313" key="1">
    <source>
        <dbReference type="EMBL" id="KAF2624404.1"/>
    </source>
</evidence>
<evidence type="ECO:0000313" key="2">
    <source>
        <dbReference type="Proteomes" id="UP000799754"/>
    </source>
</evidence>
<dbReference type="Proteomes" id="UP000799754">
    <property type="component" value="Unassembled WGS sequence"/>
</dbReference>
<reference evidence="1" key="1">
    <citation type="journal article" date="2020" name="Stud. Mycol.">
        <title>101 Dothideomycetes genomes: a test case for predicting lifestyles and emergence of pathogens.</title>
        <authorList>
            <person name="Haridas S."/>
            <person name="Albert R."/>
            <person name="Binder M."/>
            <person name="Bloem J."/>
            <person name="Labutti K."/>
            <person name="Salamov A."/>
            <person name="Andreopoulos B."/>
            <person name="Baker S."/>
            <person name="Barry K."/>
            <person name="Bills G."/>
            <person name="Bluhm B."/>
            <person name="Cannon C."/>
            <person name="Castanera R."/>
            <person name="Culley D."/>
            <person name="Daum C."/>
            <person name="Ezra D."/>
            <person name="Gonzalez J."/>
            <person name="Henrissat B."/>
            <person name="Kuo A."/>
            <person name="Liang C."/>
            <person name="Lipzen A."/>
            <person name="Lutzoni F."/>
            <person name="Magnuson J."/>
            <person name="Mondo S."/>
            <person name="Nolan M."/>
            <person name="Ohm R."/>
            <person name="Pangilinan J."/>
            <person name="Park H.-J."/>
            <person name="Ramirez L."/>
            <person name="Alfaro M."/>
            <person name="Sun H."/>
            <person name="Tritt A."/>
            <person name="Yoshinaga Y."/>
            <person name="Zwiers L.-H."/>
            <person name="Turgeon B."/>
            <person name="Goodwin S."/>
            <person name="Spatafora J."/>
            <person name="Crous P."/>
            <person name="Grigoriev I."/>
        </authorList>
    </citation>
    <scope>NUCLEOTIDE SEQUENCE</scope>
    <source>
        <strain evidence="1">CBS 525.71</strain>
    </source>
</reference>
<proteinExistence type="predicted"/>
<keyword evidence="2" id="KW-1185">Reference proteome</keyword>
<dbReference type="EMBL" id="MU006731">
    <property type="protein sequence ID" value="KAF2624404.1"/>
    <property type="molecule type" value="Genomic_DNA"/>
</dbReference>
<protein>
    <submittedName>
        <fullName evidence="1">Uncharacterized protein</fullName>
    </submittedName>
</protein>
<sequence>MAHAEATANRKIVSLILHHLADISDRYRHQRSLEYPVELLEVRHSLLPATLVNRLWADAATSIIWKQNPSLLALRWMQHDRRQLYASKVEQLQLSDPQDESDDDYEYLKELVWPRLKSLEVDLDWQSYQHHLRGLLHAKMESLTVTGTQSGGSAYVTQVTLPALLGPCRKLKRIQFGPDTFSPQDPIHANVLAYHFDSLPCLEEVDVLMSSIVGKDFLFGHLSKRPGLKSLAIDLDPGLRLLPLFSGPNALHKPFPTLERLQIVCDPEIALALPIHLFALRELRLAVERQPSGEIRLSDLSILDDVATSLLACPNLELLEVNVGNLAMGFPTAQLNLPVSGAALVKLAACCPRLRSIDLAALDPSSIDGSGISSIHFEDFCKGLPNLEELSLKLHPTTATILQTTALPSLAQHCPKLEVLRMGIPLQLPNLPLYGGVSQPVTPGSDIITPPQTKHDQRPDSHQAMSSTIKLVAAIDTPSATPPTASIPLFPSLKNISFARPETLLSKGSTITLSAEEDLIHAWAQSFFTHFPLLEQLEAWGDSTGRDNRSISYVLPMEDILEATWEFLSGVEQSLWQDGDEEEEADVFSPASFGQDAYVLSPGPFERLVVSDWEMASGMDEFRVR</sequence>